<dbReference type="NCBIfam" id="NF003507">
    <property type="entry name" value="PRK05170.2-5"/>
    <property type="match status" value="1"/>
</dbReference>
<dbReference type="Pfam" id="PF03692">
    <property type="entry name" value="CxxCxxCC"/>
    <property type="match status" value="1"/>
</dbReference>
<keyword evidence="2" id="KW-1185">Reference proteome</keyword>
<dbReference type="EMBL" id="JAGXFD010000001">
    <property type="protein sequence ID" value="MBZ9568833.1"/>
    <property type="molecule type" value="Genomic_DNA"/>
</dbReference>
<sequence>MRERFWERYPLEALDREEWEALCDGCARCCLLKLEDEESGDIATLGVACQLLDIPNGCCSDYPHRSERVPGCVPLTLERIAAFRWLPESCAYRRLYEGRGLADWHPLVSGDPDSVRRAGISVTGYAVSEAEVPEAEWEDRIIAILSPEDEAPRPE</sequence>
<dbReference type="PIRSF" id="PIRSF006173">
    <property type="entry name" value="UCP006173"/>
    <property type="match status" value="1"/>
</dbReference>
<proteinExistence type="predicted"/>
<name>A0ABS7X1R0_9GAMM</name>
<dbReference type="RefSeq" id="WP_224421295.1">
    <property type="nucleotide sequence ID" value="NZ_JAGXFD010000001.1"/>
</dbReference>
<organism evidence="1 2">
    <name type="scientific">Modicisalibacter tunisiensis</name>
    <dbReference type="NCBI Taxonomy" id="390637"/>
    <lineage>
        <taxon>Bacteria</taxon>
        <taxon>Pseudomonadati</taxon>
        <taxon>Pseudomonadota</taxon>
        <taxon>Gammaproteobacteria</taxon>
        <taxon>Oceanospirillales</taxon>
        <taxon>Halomonadaceae</taxon>
        <taxon>Modicisalibacter</taxon>
    </lineage>
</organism>
<comment type="caution">
    <text evidence="1">The sequence shown here is derived from an EMBL/GenBank/DDBJ whole genome shotgun (WGS) entry which is preliminary data.</text>
</comment>
<protein>
    <submittedName>
        <fullName evidence="1">YcgN family cysteine cluster protein</fullName>
    </submittedName>
</protein>
<dbReference type="Proteomes" id="UP001319883">
    <property type="component" value="Unassembled WGS sequence"/>
</dbReference>
<evidence type="ECO:0000313" key="1">
    <source>
        <dbReference type="EMBL" id="MBZ9568833.1"/>
    </source>
</evidence>
<accession>A0ABS7X1R0</accession>
<reference evidence="1 2" key="1">
    <citation type="submission" date="2021-05" db="EMBL/GenBank/DDBJ databases">
        <title>Petroleum and Energy Research Collection (APPE): ex situ preservation of microbial diversity associated with the oil industry and exploitation of its biotechnological potential.</title>
        <authorList>
            <person name="Paixao C.T.M."/>
            <person name="Gomes M.B."/>
            <person name="Oliveira V.M."/>
        </authorList>
    </citation>
    <scope>NUCLEOTIDE SEQUENCE [LARGE SCALE GENOMIC DNA]</scope>
    <source>
        <strain evidence="1 2">LIT2</strain>
    </source>
</reference>
<dbReference type="NCBIfam" id="NF003501">
    <property type="entry name" value="PRK05170.1-5"/>
    <property type="match status" value="1"/>
</dbReference>
<dbReference type="PANTHER" id="PTHR37421">
    <property type="entry name" value="UPF0260 PROTEIN YCGN"/>
    <property type="match status" value="1"/>
</dbReference>
<evidence type="ECO:0000313" key="2">
    <source>
        <dbReference type="Proteomes" id="UP001319883"/>
    </source>
</evidence>
<dbReference type="InterPro" id="IPR008228">
    <property type="entry name" value="UCP006173"/>
</dbReference>
<dbReference type="InterPro" id="IPR005358">
    <property type="entry name" value="Puta_zinc/iron-chelating_dom"/>
</dbReference>
<gene>
    <name evidence="1" type="ORF">KGQ91_14255</name>
</gene>
<dbReference type="PANTHER" id="PTHR37421:SF1">
    <property type="entry name" value="UPF0260 PROTEIN YCGN"/>
    <property type="match status" value="1"/>
</dbReference>